<dbReference type="SUPFAM" id="SSF57829">
    <property type="entry name" value="Zn-binding ribosomal proteins"/>
    <property type="match status" value="1"/>
</dbReference>
<organism evidence="6 7">
    <name type="scientific">Candidatus Wolfebacteria bacterium CG10_big_fil_rev_8_21_14_0_10_31_9</name>
    <dbReference type="NCBI Taxonomy" id="1975070"/>
    <lineage>
        <taxon>Bacteria</taxon>
        <taxon>Candidatus Wolfeibacteriota</taxon>
    </lineage>
</organism>
<evidence type="ECO:0000313" key="6">
    <source>
        <dbReference type="EMBL" id="PIR44356.1"/>
    </source>
</evidence>
<evidence type="ECO:0000256" key="3">
    <source>
        <dbReference type="ARBA" id="ARBA00023274"/>
    </source>
</evidence>
<evidence type="ECO:0000256" key="1">
    <source>
        <dbReference type="ARBA" id="ARBA00008560"/>
    </source>
</evidence>
<dbReference type="EMBL" id="PCXV01000008">
    <property type="protein sequence ID" value="PIR44356.1"/>
    <property type="molecule type" value="Genomic_DNA"/>
</dbReference>
<evidence type="ECO:0000313" key="7">
    <source>
        <dbReference type="Proteomes" id="UP000231602"/>
    </source>
</evidence>
<dbReference type="PANTHER" id="PTHR35534:SF1">
    <property type="entry name" value="LARGE RIBOSOMAL SUBUNIT PROTEIN BL32"/>
    <property type="match status" value="1"/>
</dbReference>
<dbReference type="NCBIfam" id="TIGR01031">
    <property type="entry name" value="rpmF_bact"/>
    <property type="match status" value="1"/>
</dbReference>
<dbReference type="Pfam" id="PF01783">
    <property type="entry name" value="Ribosomal_L32p"/>
    <property type="match status" value="1"/>
</dbReference>
<evidence type="ECO:0000256" key="4">
    <source>
        <dbReference type="ARBA" id="ARBA00035178"/>
    </source>
</evidence>
<comment type="caution">
    <text evidence="6">The sequence shown here is derived from an EMBL/GenBank/DDBJ whole genome shotgun (WGS) entry which is preliminary data.</text>
</comment>
<dbReference type="GO" id="GO:0003735">
    <property type="term" value="F:structural constituent of ribosome"/>
    <property type="evidence" value="ECO:0007669"/>
    <property type="project" value="InterPro"/>
</dbReference>
<comment type="similarity">
    <text evidence="1 5">Belongs to the bacterial ribosomal protein bL32 family.</text>
</comment>
<dbReference type="InterPro" id="IPR002677">
    <property type="entry name" value="Ribosomal_bL32"/>
</dbReference>
<sequence>MGGVPMKHHTKSKVGRRRSHLSLNPCQISACKNCSYPIRPHKFCANCGNYKGKIVMARKLKIKKS</sequence>
<reference evidence="6 7" key="1">
    <citation type="submission" date="2017-09" db="EMBL/GenBank/DDBJ databases">
        <title>Depth-based differentiation of microbial function through sediment-hosted aquifers and enrichment of novel symbionts in the deep terrestrial subsurface.</title>
        <authorList>
            <person name="Probst A.J."/>
            <person name="Ladd B."/>
            <person name="Jarett J.K."/>
            <person name="Geller-Mcgrath D.E."/>
            <person name="Sieber C.M."/>
            <person name="Emerson J.B."/>
            <person name="Anantharaman K."/>
            <person name="Thomas B.C."/>
            <person name="Malmstrom R."/>
            <person name="Stieglmeier M."/>
            <person name="Klingl A."/>
            <person name="Woyke T."/>
            <person name="Ryan C.M."/>
            <person name="Banfield J.F."/>
        </authorList>
    </citation>
    <scope>NUCLEOTIDE SEQUENCE [LARGE SCALE GENOMIC DNA]</scope>
    <source>
        <strain evidence="6">CG10_big_fil_rev_8_21_14_0_10_31_9</strain>
    </source>
</reference>
<dbReference type="GO" id="GO:0006412">
    <property type="term" value="P:translation"/>
    <property type="evidence" value="ECO:0007669"/>
    <property type="project" value="UniProtKB-UniRule"/>
</dbReference>
<keyword evidence="3 5" id="KW-0687">Ribonucleoprotein</keyword>
<dbReference type="AlphaFoldDB" id="A0A2H0RDA7"/>
<dbReference type="GO" id="GO:0015934">
    <property type="term" value="C:large ribosomal subunit"/>
    <property type="evidence" value="ECO:0007669"/>
    <property type="project" value="InterPro"/>
</dbReference>
<name>A0A2H0RDA7_9BACT</name>
<gene>
    <name evidence="5" type="primary">rpmF</name>
    <name evidence="6" type="ORF">COV23_00340</name>
</gene>
<dbReference type="Proteomes" id="UP000231602">
    <property type="component" value="Unassembled WGS sequence"/>
</dbReference>
<proteinExistence type="inferred from homology"/>
<dbReference type="PANTHER" id="PTHR35534">
    <property type="entry name" value="50S RIBOSOMAL PROTEIN L32"/>
    <property type="match status" value="1"/>
</dbReference>
<dbReference type="HAMAP" id="MF_00340">
    <property type="entry name" value="Ribosomal_bL32"/>
    <property type="match status" value="1"/>
</dbReference>
<protein>
    <recommendedName>
        <fullName evidence="4 5">Large ribosomal subunit protein bL32</fullName>
    </recommendedName>
</protein>
<keyword evidence="2 5" id="KW-0689">Ribosomal protein</keyword>
<evidence type="ECO:0000256" key="5">
    <source>
        <dbReference type="HAMAP-Rule" id="MF_00340"/>
    </source>
</evidence>
<dbReference type="InterPro" id="IPR011332">
    <property type="entry name" value="Ribosomal_zn-bd"/>
</dbReference>
<accession>A0A2H0RDA7</accession>
<dbReference type="InterPro" id="IPR044957">
    <property type="entry name" value="Ribosomal_bL32_bact"/>
</dbReference>
<evidence type="ECO:0000256" key="2">
    <source>
        <dbReference type="ARBA" id="ARBA00022980"/>
    </source>
</evidence>